<dbReference type="AlphaFoldDB" id="A0A2I0LC70"/>
<accession>A0A2I0LC70</accession>
<dbReference type="InterPro" id="IPR027356">
    <property type="entry name" value="NPH3_dom"/>
</dbReference>
<feature type="region of interest" description="Disordered" evidence="3">
    <location>
        <begin position="259"/>
        <end position="328"/>
    </location>
</feature>
<dbReference type="Pfam" id="PF03000">
    <property type="entry name" value="NPH3"/>
    <property type="match status" value="1"/>
</dbReference>
<evidence type="ECO:0000313" key="6">
    <source>
        <dbReference type="Proteomes" id="UP000233551"/>
    </source>
</evidence>
<proteinExistence type="predicted"/>
<keyword evidence="2" id="KW-0175">Coiled coil</keyword>
<comment type="caution">
    <text evidence="5">The sequence shown here is derived from an EMBL/GenBank/DDBJ whole genome shotgun (WGS) entry which is preliminary data.</text>
</comment>
<feature type="compositionally biased region" description="Polar residues" evidence="3">
    <location>
        <begin position="318"/>
        <end position="328"/>
    </location>
</feature>
<keyword evidence="6" id="KW-1185">Reference proteome</keyword>
<evidence type="ECO:0000256" key="2">
    <source>
        <dbReference type="SAM" id="Coils"/>
    </source>
</evidence>
<name>A0A2I0LC70_PUNGR</name>
<gene>
    <name evidence="5" type="ORF">CRG98_001333</name>
</gene>
<dbReference type="UniPathway" id="UPA00143"/>
<feature type="coiled-coil region" evidence="2">
    <location>
        <begin position="205"/>
        <end position="232"/>
    </location>
</feature>
<reference evidence="5 6" key="1">
    <citation type="submission" date="2017-11" db="EMBL/GenBank/DDBJ databases">
        <title>De-novo sequencing of pomegranate (Punica granatum L.) genome.</title>
        <authorList>
            <person name="Akparov Z."/>
            <person name="Amiraslanov A."/>
            <person name="Hajiyeva S."/>
            <person name="Abbasov M."/>
            <person name="Kaur K."/>
            <person name="Hamwieh A."/>
            <person name="Solovyev V."/>
            <person name="Salamov A."/>
            <person name="Braich B."/>
            <person name="Kosarev P."/>
            <person name="Mahmoud A."/>
            <person name="Hajiyev E."/>
            <person name="Babayeva S."/>
            <person name="Izzatullayeva V."/>
            <person name="Mammadov A."/>
            <person name="Mammadov A."/>
            <person name="Sharifova S."/>
            <person name="Ojaghi J."/>
            <person name="Eynullazada K."/>
            <person name="Bayramov B."/>
            <person name="Abdulazimova A."/>
            <person name="Shahmuradov I."/>
        </authorList>
    </citation>
    <scope>NUCLEOTIDE SEQUENCE [LARGE SCALE GENOMIC DNA]</scope>
    <source>
        <strain evidence="6">cv. AG2017</strain>
        <tissue evidence="5">Leaf</tissue>
    </source>
</reference>
<dbReference type="Proteomes" id="UP000233551">
    <property type="component" value="Unassembled WGS sequence"/>
</dbReference>
<evidence type="ECO:0000259" key="4">
    <source>
        <dbReference type="Pfam" id="PF03000"/>
    </source>
</evidence>
<dbReference type="EMBL" id="PGOL01000056">
    <property type="protein sequence ID" value="PKI78275.1"/>
    <property type="molecule type" value="Genomic_DNA"/>
</dbReference>
<feature type="domain" description="NPH3" evidence="4">
    <location>
        <begin position="75"/>
        <end position="128"/>
    </location>
</feature>
<dbReference type="GO" id="GO:0016567">
    <property type="term" value="P:protein ubiquitination"/>
    <property type="evidence" value="ECO:0007669"/>
    <property type="project" value="UniProtKB-UniPathway"/>
</dbReference>
<keyword evidence="1" id="KW-0833">Ubl conjugation pathway</keyword>
<evidence type="ECO:0000256" key="3">
    <source>
        <dbReference type="SAM" id="MobiDB-lite"/>
    </source>
</evidence>
<dbReference type="STRING" id="22663.A0A2I0LC70"/>
<protein>
    <recommendedName>
        <fullName evidence="4">NPH3 domain-containing protein</fullName>
    </recommendedName>
</protein>
<evidence type="ECO:0000256" key="1">
    <source>
        <dbReference type="ARBA" id="ARBA00022786"/>
    </source>
</evidence>
<dbReference type="PANTHER" id="PTHR32370">
    <property type="entry name" value="OS12G0117600 PROTEIN"/>
    <property type="match status" value="1"/>
</dbReference>
<dbReference type="InterPro" id="IPR043454">
    <property type="entry name" value="NPH3/RPT2-like"/>
</dbReference>
<organism evidence="5 6">
    <name type="scientific">Punica granatum</name>
    <name type="common">Pomegranate</name>
    <dbReference type="NCBI Taxonomy" id="22663"/>
    <lineage>
        <taxon>Eukaryota</taxon>
        <taxon>Viridiplantae</taxon>
        <taxon>Streptophyta</taxon>
        <taxon>Embryophyta</taxon>
        <taxon>Tracheophyta</taxon>
        <taxon>Spermatophyta</taxon>
        <taxon>Magnoliopsida</taxon>
        <taxon>eudicotyledons</taxon>
        <taxon>Gunneridae</taxon>
        <taxon>Pentapetalae</taxon>
        <taxon>rosids</taxon>
        <taxon>malvids</taxon>
        <taxon>Myrtales</taxon>
        <taxon>Lythraceae</taxon>
        <taxon>Punica</taxon>
    </lineage>
</organism>
<feature type="compositionally biased region" description="Polar residues" evidence="3">
    <location>
        <begin position="286"/>
        <end position="297"/>
    </location>
</feature>
<evidence type="ECO:0000313" key="5">
    <source>
        <dbReference type="EMBL" id="PKI78275.1"/>
    </source>
</evidence>
<sequence>MKAHEDNEYWDEDEMESSQGKEKKLWSMSTYRGDNVIVLAYNTKLLIANIGKAEICPMLSTKKLQLRDVCHVPGSTCISSLERRIGMQLDQATLEDFLMPNLPHSMETLYNENCVRRLLKHFFAMDQAASCAGGASSCSVDDDEHHTRDCEKLSLEACTHAAKNERLPLRMIIQLRGGPSGPTTDRVGGGWASTVKENQVLKVGIDNMRMRESELEKECSHMRQEIEKLGRAKGESGSTAWGNVSKKLWLRMKSQMYSAQKGSVSSQNNQGKVKERHGKFKKNSSLERINNFKSASTLAIGRRSPAEPVASGGCRIRPQSTGGQPQGH</sequence>
<feature type="compositionally biased region" description="Polar residues" evidence="3">
    <location>
        <begin position="259"/>
        <end position="271"/>
    </location>
</feature>